<evidence type="ECO:0000313" key="2">
    <source>
        <dbReference type="Proteomes" id="UP001230649"/>
    </source>
</evidence>
<accession>A0ACC2VFA5</accession>
<evidence type="ECO:0000313" key="1">
    <source>
        <dbReference type="EMBL" id="KAJ9097516.1"/>
    </source>
</evidence>
<dbReference type="EMBL" id="JASBWS010000102">
    <property type="protein sequence ID" value="KAJ9097516.1"/>
    <property type="molecule type" value="Genomic_DNA"/>
</dbReference>
<comment type="caution">
    <text evidence="1">The sequence shown here is derived from an EMBL/GenBank/DDBJ whole genome shotgun (WGS) entry which is preliminary data.</text>
</comment>
<sequence>MQALSIPGFQGRNSICNVRTPQSLPPINFIAFAQGSALGGNNTCFTGYKELREVLTATFGNAEGSYLVKINKTFDTYCELSGNHQGRKKSKEIKPNDSNDKQELDWSSSTFVDYLCFLLSYFVPRKAFGIAKTTSAQAFGREVSRDKLIEYLLPLCTGVIFSRKTVSSHCQNVRISFGQRRTDIPPSAVLLSMQHGFEGDFPGESNPMGVDVEWMHNFYTLG</sequence>
<organism evidence="1 2">
    <name type="scientific">Naganishia adeliensis</name>
    <dbReference type="NCBI Taxonomy" id="92952"/>
    <lineage>
        <taxon>Eukaryota</taxon>
        <taxon>Fungi</taxon>
        <taxon>Dikarya</taxon>
        <taxon>Basidiomycota</taxon>
        <taxon>Agaricomycotina</taxon>
        <taxon>Tremellomycetes</taxon>
        <taxon>Filobasidiales</taxon>
        <taxon>Filobasidiaceae</taxon>
        <taxon>Naganishia</taxon>
    </lineage>
</organism>
<keyword evidence="2" id="KW-1185">Reference proteome</keyword>
<gene>
    <name evidence="1" type="ORF">QFC20_006173</name>
</gene>
<name>A0ACC2VFA5_9TREE</name>
<proteinExistence type="predicted"/>
<protein>
    <submittedName>
        <fullName evidence="1">Uncharacterized protein</fullName>
    </submittedName>
</protein>
<reference evidence="1" key="1">
    <citation type="submission" date="2023-04" db="EMBL/GenBank/DDBJ databases">
        <title>Draft Genome sequencing of Naganishia species isolated from polar environments using Oxford Nanopore Technology.</title>
        <authorList>
            <person name="Leo P."/>
            <person name="Venkateswaran K."/>
        </authorList>
    </citation>
    <scope>NUCLEOTIDE SEQUENCE</scope>
    <source>
        <strain evidence="1">MNA-CCFEE 5262</strain>
    </source>
</reference>
<dbReference type="Proteomes" id="UP001230649">
    <property type="component" value="Unassembled WGS sequence"/>
</dbReference>